<feature type="compositionally biased region" description="Low complexity" evidence="1">
    <location>
        <begin position="326"/>
        <end position="359"/>
    </location>
</feature>
<evidence type="ECO:0000313" key="4">
    <source>
        <dbReference type="Proteomes" id="UP000239899"/>
    </source>
</evidence>
<feature type="compositionally biased region" description="Low complexity" evidence="1">
    <location>
        <begin position="692"/>
        <end position="732"/>
    </location>
</feature>
<dbReference type="Pfam" id="PF13424">
    <property type="entry name" value="TPR_12"/>
    <property type="match status" value="1"/>
</dbReference>
<sequence>MPVKLGFSIASCSGEDPEFPATELLLHSADSKGWCSPRFSQYPQEITLALEAPARLHTLQLLSHEFKIAARVELLVDEAGAAADTGKPPVFKRLGFLNFDPNERSQFTARELKSVSLTGTITRYVRLVFHKCHANPANLYSQVSLVALSLTGDLLVPSPLAPITNTAPFGMPGGAPPASPPPMAYMQPPQLQQQFGAMSLGPPQQQAAPHAPSTAEAAAALAAELGVDTVTAQRIYELQQQKQQAVDREDYDEAKRLKGAVDALRAAGGAIAELEAQKRAAVEVEDYDLAKSLKLQIDRMRSAAYSNAMSHSGAEAAFSPAASRRASAVGGPAGPAAAAARPSYDGSSGPPAASPSAADWNTYDERPAQAKGAYNFQNADESSTPVNARRTSATGPAARPPPANDAGPPPPGFPTDLAAPEPLSAADAKDAGPLIDLAGEYLARCLHSRTWQLREAALAALARGLAAGRVQGVAAGSADAVKTLARLLQRTCRDKVAAVFGASLTTLRALVTAAAAGGVAPRDLQSALGDLLPLLVEKAADLNQRTREQATETLVALAGVPEAGLRTATAPFLRPLKPGAAPKVVLGRLQLVAALLPVVGMAGRGGEGFQLESLMDFANPALSHSSADVRGAAVALVVQVAQVAGPSVQRLLPADLNSKVREQIEQGMLNPAAMGGAAAAKPPSLPRTGSGPAARAQQPPAAAPPAAAAPQQAQQVQQQAQQAPAAAAAAQPAPLPVPDENADPALYEAEVKAREARLGPSHPDVAEAICNLAILHNQRGDTAAALPLYERALAIWEAAGGPHSPDVAHTLTDIAVIHLEAGRDDLGRPLLQRALAIQEAHLGPDHPDVLAIRDVLEEEA</sequence>
<dbReference type="EMBL" id="LHPG02000006">
    <property type="protein sequence ID" value="PRW58028.1"/>
    <property type="molecule type" value="Genomic_DNA"/>
</dbReference>
<dbReference type="Gene3D" id="1.25.40.10">
    <property type="entry name" value="Tetratricopeptide repeat domain"/>
    <property type="match status" value="1"/>
</dbReference>
<dbReference type="InterPro" id="IPR034085">
    <property type="entry name" value="TOG"/>
</dbReference>
<dbReference type="SUPFAM" id="SSF48452">
    <property type="entry name" value="TPR-like"/>
    <property type="match status" value="1"/>
</dbReference>
<dbReference type="GO" id="GO:0005929">
    <property type="term" value="C:cilium"/>
    <property type="evidence" value="ECO:0007669"/>
    <property type="project" value="TreeGrafter"/>
</dbReference>
<feature type="domain" description="TOG" evidence="2">
    <location>
        <begin position="424"/>
        <end position="680"/>
    </location>
</feature>
<evidence type="ECO:0000313" key="3">
    <source>
        <dbReference type="EMBL" id="PRW58028.1"/>
    </source>
</evidence>
<dbReference type="InterPro" id="IPR048739">
    <property type="entry name" value="CEP104_N"/>
</dbReference>
<reference evidence="3 4" key="1">
    <citation type="journal article" date="2018" name="Plant J.">
        <title>Genome sequences of Chlorella sorokiniana UTEX 1602 and Micractinium conductrix SAG 241.80: implications to maltose excretion by a green alga.</title>
        <authorList>
            <person name="Arriola M.B."/>
            <person name="Velmurugan N."/>
            <person name="Zhang Y."/>
            <person name="Plunkett M.H."/>
            <person name="Hondzo H."/>
            <person name="Barney B.M."/>
        </authorList>
    </citation>
    <scope>NUCLEOTIDE SEQUENCE [LARGE SCALE GENOMIC DNA]</scope>
    <source>
        <strain evidence="4">UTEX 1602</strain>
    </source>
</reference>
<dbReference type="Gene3D" id="1.25.10.10">
    <property type="entry name" value="Leucine-rich Repeat Variant"/>
    <property type="match status" value="1"/>
</dbReference>
<dbReference type="SUPFAM" id="SSF49785">
    <property type="entry name" value="Galactose-binding domain-like"/>
    <property type="match status" value="1"/>
</dbReference>
<gene>
    <name evidence="3" type="ORF">C2E21_3627</name>
</gene>
<dbReference type="AlphaFoldDB" id="A0A2P6TVF2"/>
<dbReference type="SMART" id="SM01349">
    <property type="entry name" value="TOG"/>
    <property type="match status" value="1"/>
</dbReference>
<dbReference type="InterPro" id="IPR008979">
    <property type="entry name" value="Galactose-bd-like_sf"/>
</dbReference>
<protein>
    <submittedName>
        <fullName evidence="3">Centrosomal of 104 kDa</fullName>
    </submittedName>
</protein>
<dbReference type="InterPro" id="IPR052607">
    <property type="entry name" value="CEP104-like"/>
</dbReference>
<dbReference type="InterPro" id="IPR016024">
    <property type="entry name" value="ARM-type_fold"/>
</dbReference>
<feature type="compositionally biased region" description="Pro residues" evidence="1">
    <location>
        <begin position="398"/>
        <end position="413"/>
    </location>
</feature>
<dbReference type="InterPro" id="IPR011990">
    <property type="entry name" value="TPR-like_helical_dom_sf"/>
</dbReference>
<name>A0A2P6TVF2_CHLSO</name>
<evidence type="ECO:0000256" key="1">
    <source>
        <dbReference type="SAM" id="MobiDB-lite"/>
    </source>
</evidence>
<accession>A0A2P6TVF2</accession>
<dbReference type="PANTHER" id="PTHR13371:SF0">
    <property type="entry name" value="CENTROSOMAL PROTEIN OF 104 KDA"/>
    <property type="match status" value="1"/>
</dbReference>
<feature type="compositionally biased region" description="Polar residues" evidence="1">
    <location>
        <begin position="376"/>
        <end position="394"/>
    </location>
</feature>
<evidence type="ECO:0000259" key="2">
    <source>
        <dbReference type="SMART" id="SM01349"/>
    </source>
</evidence>
<proteinExistence type="predicted"/>
<dbReference type="Pfam" id="PF21038">
    <property type="entry name" value="CEP104_N"/>
    <property type="match status" value="1"/>
</dbReference>
<dbReference type="Proteomes" id="UP000239899">
    <property type="component" value="Unassembled WGS sequence"/>
</dbReference>
<dbReference type="Pfam" id="PF21040">
    <property type="entry name" value="CEP104-like_TOG"/>
    <property type="match status" value="1"/>
</dbReference>
<feature type="region of interest" description="Disordered" evidence="1">
    <location>
        <begin position="326"/>
        <end position="360"/>
    </location>
</feature>
<organism evidence="3 4">
    <name type="scientific">Chlorella sorokiniana</name>
    <name type="common">Freshwater green alga</name>
    <dbReference type="NCBI Taxonomy" id="3076"/>
    <lineage>
        <taxon>Eukaryota</taxon>
        <taxon>Viridiplantae</taxon>
        <taxon>Chlorophyta</taxon>
        <taxon>core chlorophytes</taxon>
        <taxon>Trebouxiophyceae</taxon>
        <taxon>Chlorellales</taxon>
        <taxon>Chlorellaceae</taxon>
        <taxon>Chlorella clade</taxon>
        <taxon>Chlorella</taxon>
    </lineage>
</organism>
<dbReference type="InterPro" id="IPR019734">
    <property type="entry name" value="TPR_rpt"/>
</dbReference>
<comment type="caution">
    <text evidence="3">The sequence shown here is derived from an EMBL/GenBank/DDBJ whole genome shotgun (WGS) entry which is preliminary data.</text>
</comment>
<keyword evidence="4" id="KW-1185">Reference proteome</keyword>
<dbReference type="SUPFAM" id="SSF48371">
    <property type="entry name" value="ARM repeat"/>
    <property type="match status" value="1"/>
</dbReference>
<dbReference type="SMART" id="SM00028">
    <property type="entry name" value="TPR"/>
    <property type="match status" value="2"/>
</dbReference>
<dbReference type="OrthoDB" id="66599at2759"/>
<dbReference type="PANTHER" id="PTHR13371">
    <property type="entry name" value="GLYCINE-, GLUTAMATE-, THIENYLCYCLOHEXYLPIPERIDINE-BINDING PROTEIN"/>
    <property type="match status" value="1"/>
</dbReference>
<feature type="region of interest" description="Disordered" evidence="1">
    <location>
        <begin position="376"/>
        <end position="420"/>
    </location>
</feature>
<dbReference type="InterPro" id="IPR011989">
    <property type="entry name" value="ARM-like"/>
</dbReference>
<feature type="region of interest" description="Disordered" evidence="1">
    <location>
        <begin position="673"/>
        <end position="741"/>
    </location>
</feature>